<protein>
    <recommendedName>
        <fullName evidence="3">LysM domain-containing protein</fullName>
    </recommendedName>
</protein>
<reference evidence="1 2" key="1">
    <citation type="submission" date="2024-09" db="EMBL/GenBank/DDBJ databases">
        <authorList>
            <person name="Sun Q."/>
            <person name="Mori K."/>
        </authorList>
    </citation>
    <scope>NUCLEOTIDE SEQUENCE [LARGE SCALE GENOMIC DNA]</scope>
    <source>
        <strain evidence="1 2">CCM 7228</strain>
    </source>
</reference>
<gene>
    <name evidence="1" type="ORF">ACFFIX_00905</name>
</gene>
<organism evidence="1 2">
    <name type="scientific">Metabacillus herbersteinensis</name>
    <dbReference type="NCBI Taxonomy" id="283816"/>
    <lineage>
        <taxon>Bacteria</taxon>
        <taxon>Bacillati</taxon>
        <taxon>Bacillota</taxon>
        <taxon>Bacilli</taxon>
        <taxon>Bacillales</taxon>
        <taxon>Bacillaceae</taxon>
        <taxon>Metabacillus</taxon>
    </lineage>
</organism>
<dbReference type="Proteomes" id="UP001589854">
    <property type="component" value="Unassembled WGS sequence"/>
</dbReference>
<proteinExistence type="predicted"/>
<evidence type="ECO:0008006" key="3">
    <source>
        <dbReference type="Google" id="ProtNLM"/>
    </source>
</evidence>
<comment type="caution">
    <text evidence="1">The sequence shown here is derived from an EMBL/GenBank/DDBJ whole genome shotgun (WGS) entry which is preliminary data.</text>
</comment>
<name>A0ABV6G8P1_9BACI</name>
<keyword evidence="2" id="KW-1185">Reference proteome</keyword>
<accession>A0ABV6G8P1</accession>
<evidence type="ECO:0000313" key="2">
    <source>
        <dbReference type="Proteomes" id="UP001589854"/>
    </source>
</evidence>
<dbReference type="RefSeq" id="WP_378929561.1">
    <property type="nucleotide sequence ID" value="NZ_JBHLVO010000001.1"/>
</dbReference>
<dbReference type="EMBL" id="JBHLVO010000001">
    <property type="protein sequence ID" value="MFC0270018.1"/>
    <property type="molecule type" value="Genomic_DNA"/>
</dbReference>
<evidence type="ECO:0000313" key="1">
    <source>
        <dbReference type="EMBL" id="MFC0270018.1"/>
    </source>
</evidence>
<sequence>MKRLAVLVLALFLSYIIYYDFSSGTLPTSATPTKEESSVPTTSQETIDTDINYFEVKINEGDTVLSIIERTHSSLPVSIETIISDFEKLNPGEKAESITIGSTYKFQKYTN</sequence>